<evidence type="ECO:0000313" key="3">
    <source>
        <dbReference type="Proteomes" id="UP000694564"/>
    </source>
</evidence>
<dbReference type="Pfam" id="PF15662">
    <property type="entry name" value="SPATA3"/>
    <property type="match status" value="1"/>
</dbReference>
<feature type="compositionally biased region" description="Polar residues" evidence="1">
    <location>
        <begin position="55"/>
        <end position="80"/>
    </location>
</feature>
<dbReference type="AlphaFoldDB" id="A0A8D2CWA4"/>
<accession>A0A8D2CWA4</accession>
<dbReference type="PANTHER" id="PTHR22234:SF2">
    <property type="entry name" value="SPERMATOGENESIS ASSOCIATED 3"/>
    <property type="match status" value="1"/>
</dbReference>
<reference evidence="2" key="2">
    <citation type="submission" date="2025-09" db="UniProtKB">
        <authorList>
            <consortium name="Ensembl"/>
        </authorList>
    </citation>
    <scope>IDENTIFICATION</scope>
</reference>
<protein>
    <submittedName>
        <fullName evidence="2">Spermatogenesis associated 3</fullName>
    </submittedName>
</protein>
<organism evidence="2 3">
    <name type="scientific">Sciurus vulgaris</name>
    <name type="common">Eurasian red squirrel</name>
    <dbReference type="NCBI Taxonomy" id="55149"/>
    <lineage>
        <taxon>Eukaryota</taxon>
        <taxon>Metazoa</taxon>
        <taxon>Chordata</taxon>
        <taxon>Craniata</taxon>
        <taxon>Vertebrata</taxon>
        <taxon>Euteleostomi</taxon>
        <taxon>Mammalia</taxon>
        <taxon>Eutheria</taxon>
        <taxon>Euarchontoglires</taxon>
        <taxon>Glires</taxon>
        <taxon>Rodentia</taxon>
        <taxon>Sciuromorpha</taxon>
        <taxon>Sciuridae</taxon>
        <taxon>Sciurinae</taxon>
        <taxon>Sciurini</taxon>
        <taxon>Sciurus</taxon>
    </lineage>
</organism>
<feature type="compositionally biased region" description="Polar residues" evidence="1">
    <location>
        <begin position="1"/>
        <end position="10"/>
    </location>
</feature>
<feature type="region of interest" description="Disordered" evidence="1">
    <location>
        <begin position="1"/>
        <end position="24"/>
    </location>
</feature>
<evidence type="ECO:0000256" key="1">
    <source>
        <dbReference type="SAM" id="MobiDB-lite"/>
    </source>
</evidence>
<proteinExistence type="predicted"/>
<dbReference type="Proteomes" id="UP000694564">
    <property type="component" value="Chromosome 3"/>
</dbReference>
<evidence type="ECO:0000313" key="2">
    <source>
        <dbReference type="Ensembl" id="ENSSVLP00005015872.1"/>
    </source>
</evidence>
<name>A0A8D2CWA4_SCIVU</name>
<feature type="region of interest" description="Disordered" evidence="1">
    <location>
        <begin position="55"/>
        <end position="147"/>
    </location>
</feature>
<reference evidence="2" key="1">
    <citation type="submission" date="2025-08" db="UniProtKB">
        <authorList>
            <consortium name="Ensembl"/>
        </authorList>
    </citation>
    <scope>IDENTIFICATION</scope>
</reference>
<dbReference type="InterPro" id="IPR026717">
    <property type="entry name" value="SPATA3"/>
</dbReference>
<sequence length="361" mass="39668">MEQRLRSQPSGAPESTEAQQEILAQSIEGHGRVLLVREFWKEDDCCMDLQNFPEQTSTHQLSRSLSTRATRGHGSSSNCSRRGLKRSGHNSADNSEDSSECPAAKSKRSAEKAGRSQCKFADPNERETPRTGPKTPSSVEAENPAPDCEAVGQQLAAPQRGAQLLLVLCRASALCTQLPRLQLVLEQVRARDCRLPAALIGILVQPQPDEEAEARRRLENLLCRIFAQHNPAVEVHTAVFCPGRPQGALDVACRQQVRKVPRVDRGTQMDGPQTQAVPQPCSCTACPGSTACWRRLGLCHRRIFDVLLPQDCQAMSGRGLPNLLTFYRSSRKRSTQHNSRAPSPWVCCCGSGGPRSCLLHH</sequence>
<dbReference type="PANTHER" id="PTHR22234">
    <property type="entry name" value="TESTIS SPERMATOCYTE APOPTOSIS-RELATED GENE 1 PROTEIN"/>
    <property type="match status" value="1"/>
</dbReference>
<dbReference type="Ensembl" id="ENSSVLT00005017629.1">
    <property type="protein sequence ID" value="ENSSVLP00005015872.1"/>
    <property type="gene ID" value="ENSSVLG00005012681.1"/>
</dbReference>
<dbReference type="GeneTree" id="ENSGT00390000003032"/>
<keyword evidence="3" id="KW-1185">Reference proteome</keyword>